<dbReference type="CDD" id="cd03133">
    <property type="entry name" value="GATase1_ES1"/>
    <property type="match status" value="1"/>
</dbReference>
<dbReference type="RefSeq" id="WP_038917574.1">
    <property type="nucleotide sequence ID" value="NZ_BMJF01000011.1"/>
</dbReference>
<evidence type="ECO:0000256" key="1">
    <source>
        <dbReference type="ARBA" id="ARBA00008542"/>
    </source>
</evidence>
<dbReference type="PANTHER" id="PTHR10224:SF12">
    <property type="entry name" value="GLYOXALASE ELBB"/>
    <property type="match status" value="1"/>
</dbReference>
<keyword evidence="7" id="KW-1185">Reference proteome</keyword>
<name>A0A2K8QH85_9GAMM</name>
<comment type="subunit">
    <text evidence="2">Homodimer.</text>
</comment>
<comment type="function">
    <text evidence="5">Displays glyoxalase activity, catalyzing the conversion of glyoxal to glycolate.</text>
</comment>
<dbReference type="InterPro" id="IPR026041">
    <property type="entry name" value="ElbB"/>
</dbReference>
<organism evidence="6 7">
    <name type="scientific">Dickeya fangzhongdai</name>
    <dbReference type="NCBI Taxonomy" id="1778540"/>
    <lineage>
        <taxon>Bacteria</taxon>
        <taxon>Pseudomonadati</taxon>
        <taxon>Pseudomonadota</taxon>
        <taxon>Gammaproteobacteria</taxon>
        <taxon>Enterobacterales</taxon>
        <taxon>Pectobacteriaceae</taxon>
        <taxon>Dickeya</taxon>
    </lineage>
</organism>
<dbReference type="GO" id="GO:0016829">
    <property type="term" value="F:lyase activity"/>
    <property type="evidence" value="ECO:0007669"/>
    <property type="project" value="UniProtKB-UniRule"/>
</dbReference>
<gene>
    <name evidence="6" type="ORF">CVE23_01720</name>
</gene>
<comment type="catalytic activity">
    <reaction evidence="4 5">
        <text>glyoxal + H2O = glycolate + H(+)</text>
        <dbReference type="Rhea" id="RHEA:51672"/>
        <dbReference type="ChEBI" id="CHEBI:15377"/>
        <dbReference type="ChEBI" id="CHEBI:15378"/>
        <dbReference type="ChEBI" id="CHEBI:29805"/>
        <dbReference type="ChEBI" id="CHEBI:34779"/>
    </reaction>
</comment>
<sequence length="217" mass="22865">MKKVGVVLSGCGVYDGSEIHEVVLTLLAIDRAGAEAVCFAPDKEQLHVINHLTGEVTGEKRNVLAESARIARGKIQPLSSADPQQLDALIVPGGFGAAKNLSDFATRGADCEIDNELKILTREIHKKNKPIGFICIAPAMLPKLLNTSVQLTIGNDEGTAQAIAAMGGVHVKCPVNDIVVDVTHKVVTTPAYMLANSIGEAASGIEKLVARVLELAE</sequence>
<evidence type="ECO:0000256" key="3">
    <source>
        <dbReference type="ARBA" id="ARBA00023239"/>
    </source>
</evidence>
<dbReference type="AlphaFoldDB" id="A0A2K8QH85"/>
<dbReference type="NCBIfam" id="NF008747">
    <property type="entry name" value="PRK11780.1"/>
    <property type="match status" value="1"/>
</dbReference>
<proteinExistence type="inferred from homology"/>
<dbReference type="FunFam" id="3.40.50.880:FF:000032">
    <property type="entry name" value="Glyoxalase"/>
    <property type="match status" value="1"/>
</dbReference>
<evidence type="ECO:0000256" key="5">
    <source>
        <dbReference type="PIRNR" id="PIRNR006320"/>
    </source>
</evidence>
<evidence type="ECO:0000313" key="7">
    <source>
        <dbReference type="Proteomes" id="UP000231901"/>
    </source>
</evidence>
<dbReference type="GeneID" id="66563061"/>
<keyword evidence="3 5" id="KW-0456">Lyase</keyword>
<dbReference type="Gene3D" id="3.40.50.880">
    <property type="match status" value="1"/>
</dbReference>
<dbReference type="EMBL" id="CP025003">
    <property type="protein sequence ID" value="ATZ92802.1"/>
    <property type="molecule type" value="Genomic_DNA"/>
</dbReference>
<reference evidence="7" key="1">
    <citation type="journal article" date="2018" name="Genome Announc.">
        <title>Complete genome sequence of a Dickeya fangzhongdai type strain causing bleeding canker of pear tree trunks.</title>
        <authorList>
            <person name="Zhao Y."/>
            <person name="Tian Y."/>
            <person name="Li X."/>
            <person name="Hu B."/>
        </authorList>
    </citation>
    <scope>NUCLEOTIDE SEQUENCE [LARGE SCALE GENOMIC DNA]</scope>
    <source>
        <strain evidence="7">DSM 101947</strain>
    </source>
</reference>
<dbReference type="PANTHER" id="PTHR10224">
    <property type="entry name" value="ES1 PROTEIN HOMOLOG, MITOCHONDRIAL"/>
    <property type="match status" value="1"/>
</dbReference>
<dbReference type="PIRSF" id="PIRSF006320">
    <property type="entry name" value="Elb2"/>
    <property type="match status" value="1"/>
</dbReference>
<evidence type="ECO:0000256" key="4">
    <source>
        <dbReference type="ARBA" id="ARBA00051386"/>
    </source>
</evidence>
<dbReference type="KEGG" id="dfn:CVE23_01720"/>
<evidence type="ECO:0000313" key="6">
    <source>
        <dbReference type="EMBL" id="ATZ92802.1"/>
    </source>
</evidence>
<protein>
    <recommendedName>
        <fullName evidence="5">Glyoxalase</fullName>
    </recommendedName>
</protein>
<dbReference type="InterPro" id="IPR029062">
    <property type="entry name" value="Class_I_gatase-like"/>
</dbReference>
<evidence type="ECO:0000256" key="2">
    <source>
        <dbReference type="ARBA" id="ARBA00011738"/>
    </source>
</evidence>
<comment type="similarity">
    <text evidence="1 5">Belongs to the peptidase C56 family.</text>
</comment>
<dbReference type="Proteomes" id="UP000231901">
    <property type="component" value="Chromosome"/>
</dbReference>
<accession>A0A2K8QH85</accession>
<dbReference type="SUPFAM" id="SSF52317">
    <property type="entry name" value="Class I glutamine amidotransferase-like"/>
    <property type="match status" value="1"/>
</dbReference>